<dbReference type="Proteomes" id="UP000001449">
    <property type="component" value="Chromosome 15"/>
</dbReference>
<dbReference type="STRING" id="35128.B8CDH5"/>
<dbReference type="PaxDb" id="35128-Thaps10185"/>
<dbReference type="PANTHER" id="PTHR13271">
    <property type="entry name" value="UNCHARACTERIZED PUTATIVE METHYLTRANSFERASE"/>
    <property type="match status" value="1"/>
</dbReference>
<feature type="compositionally biased region" description="Polar residues" evidence="1">
    <location>
        <begin position="53"/>
        <end position="66"/>
    </location>
</feature>
<feature type="chain" id="PRO_5002866511" evidence="2">
    <location>
        <begin position="32"/>
        <end position="345"/>
    </location>
</feature>
<dbReference type="InterPro" id="IPR046341">
    <property type="entry name" value="SET_dom_sf"/>
</dbReference>
<dbReference type="Gene3D" id="3.90.1410.10">
    <property type="entry name" value="set domain protein methyltransferase, domain 1"/>
    <property type="match status" value="1"/>
</dbReference>
<evidence type="ECO:0000256" key="2">
    <source>
        <dbReference type="SAM" id="SignalP"/>
    </source>
</evidence>
<dbReference type="OMA" id="RVPEMEQ"/>
<evidence type="ECO:0000313" key="3">
    <source>
        <dbReference type="EMBL" id="EED88457.1"/>
    </source>
</evidence>
<proteinExistence type="predicted"/>
<feature type="region of interest" description="Disordered" evidence="1">
    <location>
        <begin position="42"/>
        <end position="66"/>
    </location>
</feature>
<dbReference type="AlphaFoldDB" id="B8CDH5"/>
<reference evidence="3 4" key="1">
    <citation type="journal article" date="2004" name="Science">
        <title>The genome of the diatom Thalassiosira pseudonana: ecology, evolution, and metabolism.</title>
        <authorList>
            <person name="Armbrust E.V."/>
            <person name="Berges J.A."/>
            <person name="Bowler C."/>
            <person name="Green B.R."/>
            <person name="Martinez D."/>
            <person name="Putnam N.H."/>
            <person name="Zhou S."/>
            <person name="Allen A.E."/>
            <person name="Apt K.E."/>
            <person name="Bechner M."/>
            <person name="Brzezinski M.A."/>
            <person name="Chaal B.K."/>
            <person name="Chiovitti A."/>
            <person name="Davis A.K."/>
            <person name="Demarest M.S."/>
            <person name="Detter J.C."/>
            <person name="Glavina T."/>
            <person name="Goodstein D."/>
            <person name="Hadi M.Z."/>
            <person name="Hellsten U."/>
            <person name="Hildebrand M."/>
            <person name="Jenkins B.D."/>
            <person name="Jurka J."/>
            <person name="Kapitonov V.V."/>
            <person name="Kroger N."/>
            <person name="Lau W.W."/>
            <person name="Lane T.W."/>
            <person name="Larimer F.W."/>
            <person name="Lippmeier J.C."/>
            <person name="Lucas S."/>
            <person name="Medina M."/>
            <person name="Montsant A."/>
            <person name="Obornik M."/>
            <person name="Parker M.S."/>
            <person name="Palenik B."/>
            <person name="Pazour G.J."/>
            <person name="Richardson P.M."/>
            <person name="Rynearson T.A."/>
            <person name="Saito M.A."/>
            <person name="Schwartz D.C."/>
            <person name="Thamatrakoln K."/>
            <person name="Valentin K."/>
            <person name="Vardi A."/>
            <person name="Wilkerson F.P."/>
            <person name="Rokhsar D.S."/>
        </authorList>
    </citation>
    <scope>NUCLEOTIDE SEQUENCE [LARGE SCALE GENOMIC DNA]</scope>
    <source>
        <strain evidence="3 4">CCMP1335</strain>
    </source>
</reference>
<evidence type="ECO:0000313" key="4">
    <source>
        <dbReference type="Proteomes" id="UP000001449"/>
    </source>
</evidence>
<dbReference type="CDD" id="cd10527">
    <property type="entry name" value="SET_LSMT"/>
    <property type="match status" value="1"/>
</dbReference>
<dbReference type="GeneID" id="7442021"/>
<dbReference type="PANTHER" id="PTHR13271:SF154">
    <property type="entry name" value="GRIP DOMAIN-CONTAINING PROTEIN"/>
    <property type="match status" value="1"/>
</dbReference>
<dbReference type="eggNOG" id="KOG1337">
    <property type="taxonomic scope" value="Eukaryota"/>
</dbReference>
<dbReference type="InterPro" id="IPR050600">
    <property type="entry name" value="SETD3_SETD6_MTase"/>
</dbReference>
<sequence length="345" mass="39189">MRNKHQNPNRRLHHLSMLWLLVTLSVFEAAAFTSTTTATCYAPSSRARRPQHGTPTTLSYSSMTSPGTTSMDISEYAERDIPSLEQWASEVVGIQKCDGFQLTTGEAAYQQDVYAMTSEDIPTGTPVLFVPEALIFSADKAMEELRVPEMEQAEKILFSVNAGADIKQYYLMIKLLMEIEKGEESDWFPWLNSLPRYYENAVSMTSFCLTCLPSLMKKIAVDERLKQRNLSSYAMKNVPWLGDDIKNDEDIIKWVFQIVYTRAFEAPDSEDLRIVPMGDMFNHASDYVEVEPWFDEEGNYYGYSTYDISAGSPLRISYGDSSNPSFMMARYGFLDEDSPATNCKL</sequence>
<dbReference type="EMBL" id="CM000650">
    <property type="protein sequence ID" value="EED88457.1"/>
    <property type="molecule type" value="Genomic_DNA"/>
</dbReference>
<organism evidence="3 4">
    <name type="scientific">Thalassiosira pseudonana</name>
    <name type="common">Marine diatom</name>
    <name type="synonym">Cyclotella nana</name>
    <dbReference type="NCBI Taxonomy" id="35128"/>
    <lineage>
        <taxon>Eukaryota</taxon>
        <taxon>Sar</taxon>
        <taxon>Stramenopiles</taxon>
        <taxon>Ochrophyta</taxon>
        <taxon>Bacillariophyta</taxon>
        <taxon>Coscinodiscophyceae</taxon>
        <taxon>Thalassiosirophycidae</taxon>
        <taxon>Thalassiosirales</taxon>
        <taxon>Thalassiosiraceae</taxon>
        <taxon>Thalassiosira</taxon>
    </lineage>
</organism>
<dbReference type="KEGG" id="tps:THAPSDRAFT_10185"/>
<reference evidence="3 4" key="2">
    <citation type="journal article" date="2008" name="Nature">
        <title>The Phaeodactylum genome reveals the evolutionary history of diatom genomes.</title>
        <authorList>
            <person name="Bowler C."/>
            <person name="Allen A.E."/>
            <person name="Badger J.H."/>
            <person name="Grimwood J."/>
            <person name="Jabbari K."/>
            <person name="Kuo A."/>
            <person name="Maheswari U."/>
            <person name="Martens C."/>
            <person name="Maumus F."/>
            <person name="Otillar R.P."/>
            <person name="Rayko E."/>
            <person name="Salamov A."/>
            <person name="Vandepoele K."/>
            <person name="Beszteri B."/>
            <person name="Gruber A."/>
            <person name="Heijde M."/>
            <person name="Katinka M."/>
            <person name="Mock T."/>
            <person name="Valentin K."/>
            <person name="Verret F."/>
            <person name="Berges J.A."/>
            <person name="Brownlee C."/>
            <person name="Cadoret J.P."/>
            <person name="Chiovitti A."/>
            <person name="Choi C.J."/>
            <person name="Coesel S."/>
            <person name="De Martino A."/>
            <person name="Detter J.C."/>
            <person name="Durkin C."/>
            <person name="Falciatore A."/>
            <person name="Fournet J."/>
            <person name="Haruta M."/>
            <person name="Huysman M.J."/>
            <person name="Jenkins B.D."/>
            <person name="Jiroutova K."/>
            <person name="Jorgensen R.E."/>
            <person name="Joubert Y."/>
            <person name="Kaplan A."/>
            <person name="Kroger N."/>
            <person name="Kroth P.G."/>
            <person name="La Roche J."/>
            <person name="Lindquist E."/>
            <person name="Lommer M."/>
            <person name="Martin-Jezequel V."/>
            <person name="Lopez P.J."/>
            <person name="Lucas S."/>
            <person name="Mangogna M."/>
            <person name="McGinnis K."/>
            <person name="Medlin L.K."/>
            <person name="Montsant A."/>
            <person name="Oudot-Le Secq M.P."/>
            <person name="Napoli C."/>
            <person name="Obornik M."/>
            <person name="Parker M.S."/>
            <person name="Petit J.L."/>
            <person name="Porcel B.M."/>
            <person name="Poulsen N."/>
            <person name="Robison M."/>
            <person name="Rychlewski L."/>
            <person name="Rynearson T.A."/>
            <person name="Schmutz J."/>
            <person name="Shapiro H."/>
            <person name="Siaut M."/>
            <person name="Stanley M."/>
            <person name="Sussman M.R."/>
            <person name="Taylor A.R."/>
            <person name="Vardi A."/>
            <person name="von Dassow P."/>
            <person name="Vyverman W."/>
            <person name="Willis A."/>
            <person name="Wyrwicz L.S."/>
            <person name="Rokhsar D.S."/>
            <person name="Weissenbach J."/>
            <person name="Armbrust E.V."/>
            <person name="Green B.R."/>
            <person name="Van de Peer Y."/>
            <person name="Grigoriev I.V."/>
        </authorList>
    </citation>
    <scope>NUCLEOTIDE SEQUENCE [LARGE SCALE GENOMIC DNA]</scope>
    <source>
        <strain evidence="3 4">CCMP1335</strain>
    </source>
</reference>
<keyword evidence="2" id="KW-0732">Signal</keyword>
<dbReference type="HOGENOM" id="CLU_805327_0_0_1"/>
<dbReference type="FunFam" id="3.90.1410.10:FF:000041">
    <property type="entry name" value="Uncharacterized protein"/>
    <property type="match status" value="1"/>
</dbReference>
<gene>
    <name evidence="3" type="ORF">THAPSDRAFT_10185</name>
</gene>
<protein>
    <submittedName>
        <fullName evidence="3">Uncharacterized protein</fullName>
    </submittedName>
</protein>
<accession>B8CDH5</accession>
<keyword evidence="4" id="KW-1185">Reference proteome</keyword>
<dbReference type="InParanoid" id="B8CDH5"/>
<dbReference type="GO" id="GO:0016279">
    <property type="term" value="F:protein-lysine N-methyltransferase activity"/>
    <property type="evidence" value="ECO:0000318"/>
    <property type="project" value="GO_Central"/>
</dbReference>
<name>B8CDH5_THAPS</name>
<dbReference type="SUPFAM" id="SSF82199">
    <property type="entry name" value="SET domain"/>
    <property type="match status" value="1"/>
</dbReference>
<evidence type="ECO:0000256" key="1">
    <source>
        <dbReference type="SAM" id="MobiDB-lite"/>
    </source>
</evidence>
<feature type="signal peptide" evidence="2">
    <location>
        <begin position="1"/>
        <end position="31"/>
    </location>
</feature>
<dbReference type="RefSeq" id="XP_002294102.1">
    <property type="nucleotide sequence ID" value="XM_002294066.1"/>
</dbReference>